<feature type="compositionally biased region" description="Polar residues" evidence="1">
    <location>
        <begin position="168"/>
        <end position="184"/>
    </location>
</feature>
<gene>
    <name evidence="2" type="ORF">BOTBODRAFT_384422</name>
</gene>
<name>A0A067MZ82_BOTB1</name>
<dbReference type="HOGENOM" id="CLU_1467923_0_0_1"/>
<proteinExistence type="predicted"/>
<feature type="region of interest" description="Disordered" evidence="1">
    <location>
        <begin position="163"/>
        <end position="184"/>
    </location>
</feature>
<organism evidence="2 3">
    <name type="scientific">Botryobasidium botryosum (strain FD-172 SS1)</name>
    <dbReference type="NCBI Taxonomy" id="930990"/>
    <lineage>
        <taxon>Eukaryota</taxon>
        <taxon>Fungi</taxon>
        <taxon>Dikarya</taxon>
        <taxon>Basidiomycota</taxon>
        <taxon>Agaricomycotina</taxon>
        <taxon>Agaricomycetes</taxon>
        <taxon>Cantharellales</taxon>
        <taxon>Botryobasidiaceae</taxon>
        <taxon>Botryobasidium</taxon>
    </lineage>
</organism>
<evidence type="ECO:0000313" key="3">
    <source>
        <dbReference type="Proteomes" id="UP000027195"/>
    </source>
</evidence>
<dbReference type="EMBL" id="KL198018">
    <property type="protein sequence ID" value="KDQ20020.1"/>
    <property type="molecule type" value="Genomic_DNA"/>
</dbReference>
<dbReference type="Proteomes" id="UP000027195">
    <property type="component" value="Unassembled WGS sequence"/>
</dbReference>
<dbReference type="AlphaFoldDB" id="A0A067MZ82"/>
<dbReference type="InParanoid" id="A0A067MZ82"/>
<accession>A0A067MZ82</accession>
<reference evidence="3" key="1">
    <citation type="journal article" date="2014" name="Proc. Natl. Acad. Sci. U.S.A.">
        <title>Extensive sampling of basidiomycete genomes demonstrates inadequacy of the white-rot/brown-rot paradigm for wood decay fungi.</title>
        <authorList>
            <person name="Riley R."/>
            <person name="Salamov A.A."/>
            <person name="Brown D.W."/>
            <person name="Nagy L.G."/>
            <person name="Floudas D."/>
            <person name="Held B.W."/>
            <person name="Levasseur A."/>
            <person name="Lombard V."/>
            <person name="Morin E."/>
            <person name="Otillar R."/>
            <person name="Lindquist E.A."/>
            <person name="Sun H."/>
            <person name="LaButti K.M."/>
            <person name="Schmutz J."/>
            <person name="Jabbour D."/>
            <person name="Luo H."/>
            <person name="Baker S.E."/>
            <person name="Pisabarro A.G."/>
            <person name="Walton J.D."/>
            <person name="Blanchette R.A."/>
            <person name="Henrissat B."/>
            <person name="Martin F."/>
            <person name="Cullen D."/>
            <person name="Hibbett D.S."/>
            <person name="Grigoriev I.V."/>
        </authorList>
    </citation>
    <scope>NUCLEOTIDE SEQUENCE [LARGE SCALE GENOMIC DNA]</scope>
    <source>
        <strain evidence="3">FD-172 SS1</strain>
    </source>
</reference>
<keyword evidence="3" id="KW-1185">Reference proteome</keyword>
<sequence length="184" mass="19406">MLVNGIPRPSSHGNDLSSELTRVHVVQLTVFRLVEMAGSSAGRRLCGARSILQGGNSQLVTSPNSFAFNAHQICLSDGATWGLDSSPCVSPYVMVVEIGVVGPPILSYINHGHSGLSVSQPLQRVYSILQQQWPNQLIPCSSTTTSILSKSRATVSLLPAPRAGLSPAPSSWSKSPTLTASCGR</sequence>
<evidence type="ECO:0000313" key="2">
    <source>
        <dbReference type="EMBL" id="KDQ20020.1"/>
    </source>
</evidence>
<protein>
    <submittedName>
        <fullName evidence="2">Uncharacterized protein</fullName>
    </submittedName>
</protein>
<evidence type="ECO:0000256" key="1">
    <source>
        <dbReference type="SAM" id="MobiDB-lite"/>
    </source>
</evidence>